<keyword evidence="3" id="KW-1185">Reference proteome</keyword>
<dbReference type="Gene3D" id="3.60.120.10">
    <property type="entry name" value="Anthranilate synthase"/>
    <property type="match status" value="1"/>
</dbReference>
<dbReference type="GO" id="GO:0008153">
    <property type="term" value="P:4-aminobenzoate biosynthetic process"/>
    <property type="evidence" value="ECO:0007669"/>
    <property type="project" value="TreeGrafter"/>
</dbReference>
<protein>
    <submittedName>
        <fullName evidence="2">Para-aminobenzoate synthase</fullName>
    </submittedName>
</protein>
<dbReference type="InterPro" id="IPR043132">
    <property type="entry name" value="BCAT-like_C"/>
</dbReference>
<dbReference type="Gene3D" id="3.30.470.10">
    <property type="match status" value="1"/>
</dbReference>
<dbReference type="SUPFAM" id="SSF56752">
    <property type="entry name" value="D-aminoacid aminotransferase-like PLP-dependent enzymes"/>
    <property type="match status" value="1"/>
</dbReference>
<dbReference type="GO" id="GO:0046820">
    <property type="term" value="F:4-amino-4-deoxychorismate synthase activity"/>
    <property type="evidence" value="ECO:0007669"/>
    <property type="project" value="TreeGrafter"/>
</dbReference>
<reference evidence="3" key="1">
    <citation type="journal article" date="2015" name="PLoS Genet.">
        <title>Genome Sequence and Transcriptome Analyses of Chrysochromulina tobin: Metabolic Tools for Enhanced Algal Fitness in the Prominent Order Prymnesiales (Haptophyceae).</title>
        <authorList>
            <person name="Hovde B.T."/>
            <person name="Deodato C.R."/>
            <person name="Hunsperger H.M."/>
            <person name="Ryken S.A."/>
            <person name="Yost W."/>
            <person name="Jha R.K."/>
            <person name="Patterson J."/>
            <person name="Monnat R.J. Jr."/>
            <person name="Barlow S.B."/>
            <person name="Starkenburg S.R."/>
            <person name="Cattolico R.A."/>
        </authorList>
    </citation>
    <scope>NUCLEOTIDE SEQUENCE</scope>
    <source>
        <strain evidence="3">CCMP291</strain>
    </source>
</reference>
<accession>A0A0M0K226</accession>
<dbReference type="Proteomes" id="UP000037460">
    <property type="component" value="Unassembled WGS sequence"/>
</dbReference>
<dbReference type="InterPro" id="IPR043131">
    <property type="entry name" value="BCAT-like_N"/>
</dbReference>
<dbReference type="Pfam" id="PF00425">
    <property type="entry name" value="Chorismate_bind"/>
    <property type="match status" value="1"/>
</dbReference>
<dbReference type="GO" id="GO:0000162">
    <property type="term" value="P:L-tryptophan biosynthetic process"/>
    <property type="evidence" value="ECO:0007669"/>
    <property type="project" value="TreeGrafter"/>
</dbReference>
<proteinExistence type="predicted"/>
<dbReference type="PRINTS" id="PR00095">
    <property type="entry name" value="ANTSNTHASEI"/>
</dbReference>
<comment type="caution">
    <text evidence="2">The sequence shown here is derived from an EMBL/GenBank/DDBJ whole genome shotgun (WGS) entry which is preliminary data.</text>
</comment>
<dbReference type="PANTHER" id="PTHR11236:SF18">
    <property type="entry name" value="AMINODEOXYCHORISMATE SYNTHASE"/>
    <property type="match status" value="1"/>
</dbReference>
<name>A0A0M0K226_9EUKA</name>
<evidence type="ECO:0000259" key="1">
    <source>
        <dbReference type="Pfam" id="PF00425"/>
    </source>
</evidence>
<evidence type="ECO:0000313" key="2">
    <source>
        <dbReference type="EMBL" id="KOO32931.1"/>
    </source>
</evidence>
<dbReference type="GO" id="GO:0005737">
    <property type="term" value="C:cytoplasm"/>
    <property type="evidence" value="ECO:0007669"/>
    <property type="project" value="TreeGrafter"/>
</dbReference>
<dbReference type="InterPro" id="IPR005801">
    <property type="entry name" value="ADC_synthase"/>
</dbReference>
<gene>
    <name evidence="2" type="ORF">Ctob_008405</name>
</gene>
<dbReference type="InterPro" id="IPR036038">
    <property type="entry name" value="Aminotransferase-like"/>
</dbReference>
<dbReference type="AlphaFoldDB" id="A0A0M0K226"/>
<dbReference type="SUPFAM" id="SSF56322">
    <property type="entry name" value="ADC synthase"/>
    <property type="match status" value="1"/>
</dbReference>
<dbReference type="EMBL" id="JWZX01001646">
    <property type="protein sequence ID" value="KOO32931.1"/>
    <property type="molecule type" value="Genomic_DNA"/>
</dbReference>
<dbReference type="InterPro" id="IPR019999">
    <property type="entry name" value="Anth_synth_I-like"/>
</dbReference>
<dbReference type="Gene3D" id="3.20.10.10">
    <property type="entry name" value="D-amino Acid Aminotransferase, subunit A, domain 2"/>
    <property type="match status" value="1"/>
</dbReference>
<dbReference type="InterPro" id="IPR015890">
    <property type="entry name" value="Chorismate_C"/>
</dbReference>
<dbReference type="InterPro" id="IPR001544">
    <property type="entry name" value="Aminotrans_IV"/>
</dbReference>
<feature type="domain" description="Chorismate-utilising enzyme C-terminal" evidence="1">
    <location>
        <begin position="9"/>
        <end position="295"/>
    </location>
</feature>
<dbReference type="PANTHER" id="PTHR11236">
    <property type="entry name" value="AMINOBENZOATE/ANTHRANILATE SYNTHASE"/>
    <property type="match status" value="1"/>
</dbReference>
<sequence length="632" mass="67816">MQFVSDRGREHYLSDIRAIGDFLAAGESYEVCLTTTFRSPECPPPLDLYRRLRRTNPTPHAAYLRFDPRRLCAQAQAQTPSDSPTSVPAAPADGIGPGGVVICCSSPERFMRVDRSRAVECKPIKGTAARGATPAEDAAVAIALRTDEKSIAENLMIVDLIRNDLGRVCAAGSVSVPKLMHIETFQTVHQLVTTVCGQLDPREDAISAVAAAFPPGSMTGAPKARTMRLIDDLELQIPRGVYSGALGFFSVDGSADLNVVIRAAFLDTHGVSVAAGGAIVALSKAQDEWEEVLLKARPVMSAIAACMSAGTSDAYEIVTRRTPRPLHERPLAQPTSTSLDVFETMLYAPTLGSEGAAGARANGFEHGFYLLPMHLARLVRSSAALGVTCVPPPARLLEHLLEAAKRWPASDPLSRVRLSLSTNGECRIERWPMPAGSGPSRLPNLPRGLRPAPPLAMEALLDTHDAEEARRVVLDVCPVHSCDPSLVHKTSARHVYDAARARAGIDKPIAVADGRAPTVAKPFDVLLYNEAGELTECCIANVALEDGRGGWATPPLECGLLPGLLRAELLMAKALYEAVVTLDELVAALRDGRRLVAFNSLRGVYLIRLDLQSQMLDRKVLGSLQPATPSKL</sequence>
<organism evidence="2 3">
    <name type="scientific">Chrysochromulina tobinii</name>
    <dbReference type="NCBI Taxonomy" id="1460289"/>
    <lineage>
        <taxon>Eukaryota</taxon>
        <taxon>Haptista</taxon>
        <taxon>Haptophyta</taxon>
        <taxon>Prymnesiophyceae</taxon>
        <taxon>Prymnesiales</taxon>
        <taxon>Chrysochromulinaceae</taxon>
        <taxon>Chrysochromulina</taxon>
    </lineage>
</organism>
<evidence type="ECO:0000313" key="3">
    <source>
        <dbReference type="Proteomes" id="UP000037460"/>
    </source>
</evidence>
<dbReference type="OrthoDB" id="64220at2759"/>
<dbReference type="Pfam" id="PF01063">
    <property type="entry name" value="Aminotran_4"/>
    <property type="match status" value="1"/>
</dbReference>